<evidence type="ECO:0008006" key="3">
    <source>
        <dbReference type="Google" id="ProtNLM"/>
    </source>
</evidence>
<gene>
    <name evidence="1" type="ORF">GCM10009030_16030</name>
</gene>
<dbReference type="Proteomes" id="UP000605784">
    <property type="component" value="Unassembled WGS sequence"/>
</dbReference>
<evidence type="ECO:0000313" key="2">
    <source>
        <dbReference type="Proteomes" id="UP000605784"/>
    </source>
</evidence>
<protein>
    <recommendedName>
        <fullName evidence="3">Class I SAM-dependent methyltransferase</fullName>
    </recommendedName>
</protein>
<dbReference type="InterPro" id="IPR029063">
    <property type="entry name" value="SAM-dependent_MTases_sf"/>
</dbReference>
<reference evidence="1" key="1">
    <citation type="journal article" date="2014" name="Int. J. Syst. Evol. Microbiol.">
        <title>Complete genome sequence of Corynebacterium casei LMG S-19264T (=DSM 44701T), isolated from a smear-ripened cheese.</title>
        <authorList>
            <consortium name="US DOE Joint Genome Institute (JGI-PGF)"/>
            <person name="Walter F."/>
            <person name="Albersmeier A."/>
            <person name="Kalinowski J."/>
            <person name="Ruckert C."/>
        </authorList>
    </citation>
    <scope>NUCLEOTIDE SEQUENCE</scope>
    <source>
        <strain evidence="1">JCM 17820</strain>
    </source>
</reference>
<sequence length="213" mass="23860">MREFDNGPVSELRDEALEELQEMTGSGGLGSIGLDFGRECYALLRKRRPETVVETGVCNGVSTLCLLLALHQNGHGTLHSIDFPFYADESLAEFKRATFDEYGGAAIPSDKSPGWIVPDRLEDRWSLTIGKSQRELPDVLQETGGIDVFLHDSEHSIPCMFFEYELAYEWLEPGGVLLSDDITWNDAFETFASTRDVQSMRITNNTGIMRKSQ</sequence>
<name>A0A830GLJ7_9EURY</name>
<keyword evidence="2" id="KW-1185">Reference proteome</keyword>
<organism evidence="1 2">
    <name type="scientific">Haloarcula pellucida</name>
    <dbReference type="NCBI Taxonomy" id="1427151"/>
    <lineage>
        <taxon>Archaea</taxon>
        <taxon>Methanobacteriati</taxon>
        <taxon>Methanobacteriota</taxon>
        <taxon>Stenosarchaea group</taxon>
        <taxon>Halobacteria</taxon>
        <taxon>Halobacteriales</taxon>
        <taxon>Haloarculaceae</taxon>
        <taxon>Haloarcula</taxon>
    </lineage>
</organism>
<accession>A0A830GLJ7</accession>
<proteinExistence type="predicted"/>
<dbReference type="Gene3D" id="3.40.50.150">
    <property type="entry name" value="Vaccinia Virus protein VP39"/>
    <property type="match status" value="1"/>
</dbReference>
<dbReference type="Pfam" id="PF13578">
    <property type="entry name" value="Methyltransf_24"/>
    <property type="match status" value="1"/>
</dbReference>
<dbReference type="EMBL" id="BMOU01000002">
    <property type="protein sequence ID" value="GGN92133.1"/>
    <property type="molecule type" value="Genomic_DNA"/>
</dbReference>
<evidence type="ECO:0000313" key="1">
    <source>
        <dbReference type="EMBL" id="GGN92133.1"/>
    </source>
</evidence>
<reference evidence="1" key="2">
    <citation type="submission" date="2020-09" db="EMBL/GenBank/DDBJ databases">
        <authorList>
            <person name="Sun Q."/>
            <person name="Ohkuma M."/>
        </authorList>
    </citation>
    <scope>NUCLEOTIDE SEQUENCE</scope>
    <source>
        <strain evidence="1">JCM 17820</strain>
    </source>
</reference>
<comment type="caution">
    <text evidence="1">The sequence shown here is derived from an EMBL/GenBank/DDBJ whole genome shotgun (WGS) entry which is preliminary data.</text>
</comment>
<dbReference type="SUPFAM" id="SSF53335">
    <property type="entry name" value="S-adenosyl-L-methionine-dependent methyltransferases"/>
    <property type="match status" value="1"/>
</dbReference>
<dbReference type="AlphaFoldDB" id="A0A830GLJ7"/>